<dbReference type="AlphaFoldDB" id="A0A645F1G6"/>
<gene>
    <name evidence="1" type="ORF">SDC9_154618</name>
</gene>
<protein>
    <submittedName>
        <fullName evidence="1">Uncharacterized protein</fullName>
    </submittedName>
</protein>
<evidence type="ECO:0000313" key="1">
    <source>
        <dbReference type="EMBL" id="MPN07352.1"/>
    </source>
</evidence>
<accession>A0A645F1G6</accession>
<organism evidence="1">
    <name type="scientific">bioreactor metagenome</name>
    <dbReference type="NCBI Taxonomy" id="1076179"/>
    <lineage>
        <taxon>unclassified sequences</taxon>
        <taxon>metagenomes</taxon>
        <taxon>ecological metagenomes</taxon>
    </lineage>
</organism>
<comment type="caution">
    <text evidence="1">The sequence shown here is derived from an EMBL/GenBank/DDBJ whole genome shotgun (WGS) entry which is preliminary data.</text>
</comment>
<proteinExistence type="predicted"/>
<sequence>MLIRMEASLVVVVMYLWVKKDLKVYFLNY</sequence>
<name>A0A645F1G6_9ZZZZ</name>
<dbReference type="EMBL" id="VSSQ01053314">
    <property type="protein sequence ID" value="MPN07352.1"/>
    <property type="molecule type" value="Genomic_DNA"/>
</dbReference>
<reference evidence="1" key="1">
    <citation type="submission" date="2019-08" db="EMBL/GenBank/DDBJ databases">
        <authorList>
            <person name="Kucharzyk K."/>
            <person name="Murdoch R.W."/>
            <person name="Higgins S."/>
            <person name="Loffler F."/>
        </authorList>
    </citation>
    <scope>NUCLEOTIDE SEQUENCE</scope>
</reference>